<dbReference type="InterPro" id="IPR013688">
    <property type="entry name" value="GBS_Bsp-like"/>
</dbReference>
<dbReference type="RefSeq" id="WP_262624327.1">
    <property type="nucleotide sequence ID" value="NZ_JAOQKI010000029.1"/>
</dbReference>
<proteinExistence type="predicted"/>
<name>A0ABT2SHR6_9FIRM</name>
<reference evidence="2 3" key="1">
    <citation type="journal article" date="2021" name="ISME Commun">
        <title>Automated analysis of genomic sequences facilitates high-throughput and comprehensive description of bacteria.</title>
        <authorList>
            <person name="Hitch T.C.A."/>
        </authorList>
    </citation>
    <scope>NUCLEOTIDE SEQUENCE [LARGE SCALE GENOMIC DNA]</scope>
    <source>
        <strain evidence="2 3">Sanger_19</strain>
    </source>
</reference>
<sequence length="2707" mass="294440">MRKYKDVGKRILVLVLSVCMIAGVLPAIPAEAADAFPSNGSITLGADANGATATGNDTYTYTGQEVKPAVTVQIDGETLKEKEDYSVYYRNNTSAGTAYIDIVGIGDSHRWQTTKSFTIAQQKLSYIGVNYKGVEGTGEDGYVYYTGSDVLPTITGVYGIISGTSTMVNLSADDYNVEYTSGSNTTVGTHSFKIVLKSSSNYTFSGTIAENRYNIYYNIGADSVTVSNGLSDSTYTGTAQRPEFTLVDSQNSAGIQASDYTTSWADNTNAGTAKMTVTANSSSLYRGSKTFNFLIGKADLSAAGISVSLKSDKYYYVKNSKPDMTNEVVVKLNGVEIPAGNYNVAYRNETTAGQTGTNNLIITGTGNLTGNAFINFEIYDKLGKAVLDKNELEYNGKKNVPNITVSNTSGDVISDSRYKITYYKDAEYTKTVSEPTSIGKYYVKVTGLDYYEGDLGTKAEPIYFDIVAKSLDKCTFKLAINGTEAGVINKDTSYSSFFDGKSKVLSLTATDDEGNALKKGTDFDYAVYRDPECTEPADDKEGTTGIQELIHAATYYLKITGLDGSNYAGGERVYTYMIKPKNISPTDIVITDQTYTGSAVVPDPANITVYYTEGSKNVTLDSQYVEVVSCEDNIEIGTNNAKAYIRLTGDYVLAEGGVNRGTFSIVPRKLNECECNIVAGSENYDPTQVTFEYNGSMQVPAIRITDNNGAKGLVQGEDFKVTYFTDSAYKKVIAEPVDAGTYYVLISGLGTYANLGGSIRTSYKITPKNMSTLTVTASNCGYTGEAVEPGISVSDGNRVLVAGVDYEVEGYYDDELCKQVSEHKNSGKVYVRIKAVDGKNYTGTATTTFFIGANIATVVPAFNISGGTYNRNSHKDEMIQAIEAKMMDAIPDPSSYSISFYSDAAHKNVVSSETNEAFINAGTIYFAVSGKGQYYGDISGYAVIAKKDISELNARVNGTYTYNGIEQKVVISTTADGDGVVLQYPTTNGYILTDKEYSIESSENAINAGIAALTLKAAENSNYTGTTTVSYTINQKDINELSKLRVDITSPVYANKVLTPSVKVSYGDSSKLLSANKDYQFEVYSDEDYQNVATAAEKTNAGTTYVRIQGIGNYCGVLESANYTADKIAGSNQFIIQRKSIDGVGVSLQGMSYIFKKSIPDFTVTQSFPNESGIGEYSYTLQPGVDYTYTPTQVDKFKVGQQDITIEGTGNFKGTKNSYFYYDGDMNNSADQIEVKLSYDTIEYDKAQAASGGMKPTVTVYVKGSDTQERLIEGTHYSVSYRNNTVPGQASVLITGIEKNHWVGSYVANFAITGKIEDAEITIPAQKYTGSEYNTTTQPIENMTVVCDGKTLALGTDYNIKSIVNGKSVSLTDPTVTIEGTGTYFSGEKSAKFAIKYDLGSDDLSIDLGGDVFSYTGQEIRPVPVVKYALTGSTFDTLEEGKDYTVTYRKNTAVAAANGENGPCVVIQATANGKLMGTTKAKAFTIDSIHMEDYEITGIADSYVYTGKLIKPDSLVIKKIGGSEVIDPANYSVYYQTDADNPSSAPAGATETITVIGKGNYKGTLTKTFTITKRDLSTVSKTIDDVTYNGEAQEPEIKLTFNDENNKEQTLTLDTDYVVDEYRNNINAANAGGANAPYAAIHGVASCTGTATVEFNILKKNVEDLVYSKIEDPQYVPLKTKYEPELNVYMTSTSAEPLVRNVDYTAAYFNNEAVKDANGTSGPFVQITPKDTTNYTGSKTIPFSILARDLSSENISAALSDASDTGFDPANRNYPYIQGNTYTPNISLKDNSENGIVALVNGTDFTYEYSTNNSQVGTAWIKVTGQGNYSGTRIEKFTIGTLLSNDTLTVTGISDTVYNGLDTKPKNIQVKFNKTGSYLTENEDYIVKYYIDKDCTTEASAIDLIHAGTVYVGIVGTENDQTGYVGTAVYPYQIARKSLTSADIEITGTDNVDYTGSEIKPVLTLKDTSTGLTIDSSQYEVTYENNTAIGTASATVTATESGNYKDSITVYYKITKHDIGNAVAEAIPDQKYTGNYIRPALTIYDNGKLLVEGKDYQVVNGNNLRAGESWVVIKGLGNYDETKRVYFNIVASLEDAIIDSVPEQLYTGSPICPSIHVACGGNTLTLNEDYETTYANNELAGDASITVRPLTQYYTGTIVKKFKISNSLSKATVTGIPASEQYTGQTYKPVPVVKMGSKVLTEDVDYTVRYSNNSNVGTARVIISGIGVYSGEKVVTFVIKEKSIENCTVLAVASQTYNGRLLTPPVVVKDGTTMLKENVAYKLSYRDNYSVGTAYVTITGIGDYKGSVTKSFAITEPVLTSDVIVQSRNAATGTFDIVVDGVPSYVTSVSVPVWTKADQSDIVWYNASRVDADTFIVHANIANHKNNVGVYNIHVYVSGGGYKMRCAYATTTVFGAGYERVFDLNYYIKNNPDVAKAFGGNTEAIFAHFVNNGEAEGRQAIANFNVASYRARYADLRSAFGNNLKAYYDHYRINGYAEGRVATGSTELQNPTTVYNGVDYKLVYDYNYYINKYPDIKAAFNGDENATLRHFVECGMNEGRQGKASFNVAAYRANYADLRSAFGRNLKAYYMHYIGSGYREGRKATGNGVLKNPVTVYNGVDYSLVYDYNYYISKYSDLKAAFYGDDTAALRHFVECGMNEGRQAKDSFNVKKYKNRYNDLQNAFGNDLKSYYMHYIGSGYKEGRKGN</sequence>
<accession>A0ABT2SHR6</accession>
<protein>
    <submittedName>
        <fullName evidence="2">GBS Bsp-like repeat-containing protein</fullName>
    </submittedName>
</protein>
<evidence type="ECO:0000313" key="3">
    <source>
        <dbReference type="Proteomes" id="UP001209666"/>
    </source>
</evidence>
<feature type="signal peptide" evidence="1">
    <location>
        <begin position="1"/>
        <end position="32"/>
    </location>
</feature>
<evidence type="ECO:0000256" key="1">
    <source>
        <dbReference type="SAM" id="SignalP"/>
    </source>
</evidence>
<keyword evidence="3" id="KW-1185">Reference proteome</keyword>
<dbReference type="Gene3D" id="2.60.40.3760">
    <property type="match status" value="1"/>
</dbReference>
<feature type="chain" id="PRO_5046703375" evidence="1">
    <location>
        <begin position="33"/>
        <end position="2707"/>
    </location>
</feature>
<organism evidence="2 3">
    <name type="scientific">Roseburia amylophila</name>
    <dbReference type="NCBI Taxonomy" id="2981794"/>
    <lineage>
        <taxon>Bacteria</taxon>
        <taxon>Bacillati</taxon>
        <taxon>Bacillota</taxon>
        <taxon>Clostridia</taxon>
        <taxon>Lachnospirales</taxon>
        <taxon>Lachnospiraceae</taxon>
        <taxon>Roseburia</taxon>
    </lineage>
</organism>
<evidence type="ECO:0000313" key="2">
    <source>
        <dbReference type="EMBL" id="MCU6718228.1"/>
    </source>
</evidence>
<keyword evidence="1" id="KW-0732">Signal</keyword>
<comment type="caution">
    <text evidence="2">The sequence shown here is derived from an EMBL/GenBank/DDBJ whole genome shotgun (WGS) entry which is preliminary data.</text>
</comment>
<dbReference type="EMBL" id="JAOQKI010000029">
    <property type="protein sequence ID" value="MCU6718228.1"/>
    <property type="molecule type" value="Genomic_DNA"/>
</dbReference>
<gene>
    <name evidence="2" type="ORF">OCV43_13315</name>
</gene>
<dbReference type="Pfam" id="PF08481">
    <property type="entry name" value="GBS_Bsp-like"/>
    <property type="match status" value="1"/>
</dbReference>
<dbReference type="Proteomes" id="UP001209666">
    <property type="component" value="Unassembled WGS sequence"/>
</dbReference>